<comment type="caution">
    <text evidence="1">The sequence shown here is derived from an EMBL/GenBank/DDBJ whole genome shotgun (WGS) entry which is preliminary data.</text>
</comment>
<protein>
    <submittedName>
        <fullName evidence="1">Uncharacterized protein</fullName>
    </submittedName>
</protein>
<evidence type="ECO:0000313" key="1">
    <source>
        <dbReference type="EMBL" id="KAG2276465.1"/>
    </source>
</evidence>
<proteinExistence type="predicted"/>
<evidence type="ECO:0000313" key="2">
    <source>
        <dbReference type="Proteomes" id="UP000886595"/>
    </source>
</evidence>
<dbReference type="EMBL" id="JAAMPC010000012">
    <property type="protein sequence ID" value="KAG2276465.1"/>
    <property type="molecule type" value="Genomic_DNA"/>
</dbReference>
<organism evidence="1 2">
    <name type="scientific">Brassica carinata</name>
    <name type="common">Ethiopian mustard</name>
    <name type="synonym">Abyssinian cabbage</name>
    <dbReference type="NCBI Taxonomy" id="52824"/>
    <lineage>
        <taxon>Eukaryota</taxon>
        <taxon>Viridiplantae</taxon>
        <taxon>Streptophyta</taxon>
        <taxon>Embryophyta</taxon>
        <taxon>Tracheophyta</taxon>
        <taxon>Spermatophyta</taxon>
        <taxon>Magnoliopsida</taxon>
        <taxon>eudicotyledons</taxon>
        <taxon>Gunneridae</taxon>
        <taxon>Pentapetalae</taxon>
        <taxon>rosids</taxon>
        <taxon>malvids</taxon>
        <taxon>Brassicales</taxon>
        <taxon>Brassicaceae</taxon>
        <taxon>Brassiceae</taxon>
        <taxon>Brassica</taxon>
    </lineage>
</organism>
<dbReference type="OrthoDB" id="10608158at2759"/>
<accession>A0A8X7UEA5</accession>
<name>A0A8X7UEA5_BRACI</name>
<sequence>MKCVAASVSGRGGDPRVVRSCRVIKSGFVGVERSALSLVSLEVEVIVRWAVGDNDKSRSETPEVVGLMQVLCASLQTNPDYSNCTIIHRDCSNDDDDGGVKAVKKREILDCWSVDGFVRPENVG</sequence>
<dbReference type="Proteomes" id="UP000886595">
    <property type="component" value="Unassembled WGS sequence"/>
</dbReference>
<gene>
    <name evidence="1" type="ORF">Bca52824_059020</name>
</gene>
<dbReference type="AlphaFoldDB" id="A0A8X7UEA5"/>
<reference evidence="1 2" key="1">
    <citation type="submission" date="2020-02" db="EMBL/GenBank/DDBJ databases">
        <authorList>
            <person name="Ma Q."/>
            <person name="Huang Y."/>
            <person name="Song X."/>
            <person name="Pei D."/>
        </authorList>
    </citation>
    <scope>NUCLEOTIDE SEQUENCE [LARGE SCALE GENOMIC DNA]</scope>
    <source>
        <strain evidence="1">Sxm20200214</strain>
        <tissue evidence="1">Leaf</tissue>
    </source>
</reference>
<keyword evidence="2" id="KW-1185">Reference proteome</keyword>